<keyword evidence="1" id="KW-0812">Transmembrane</keyword>
<evidence type="ECO:0000313" key="3">
    <source>
        <dbReference type="Proteomes" id="UP000285456"/>
    </source>
</evidence>
<dbReference type="RefSeq" id="WP_095311580.1">
    <property type="nucleotide sequence ID" value="NZ_JAMAWL010000008.1"/>
</dbReference>
<dbReference type="Proteomes" id="UP000285456">
    <property type="component" value="Unassembled WGS sequence"/>
</dbReference>
<reference evidence="2 3" key="1">
    <citation type="journal article" date="2007" name="Int. J. Syst. Evol. Microbiol.">
        <title>Oceanobacillus profundus sp. nov., isolated from a deep-sea sediment core.</title>
        <authorList>
            <person name="Kim Y.G."/>
            <person name="Choi D.H."/>
            <person name="Hyun S."/>
            <person name="Cho B.C."/>
        </authorList>
    </citation>
    <scope>NUCLEOTIDE SEQUENCE [LARGE SCALE GENOMIC DNA]</scope>
    <source>
        <strain evidence="2 3">DSM 18246</strain>
    </source>
</reference>
<sequence length="67" mass="7212">MNQLALLFLTAILAGFGLIVVTSLASSFITSTTIVNFLIAVGTIAVIVFAFSVLYIAIKALFQKNWM</sequence>
<name>A0A417YHR7_9BACI</name>
<evidence type="ECO:0000256" key="1">
    <source>
        <dbReference type="SAM" id="Phobius"/>
    </source>
</evidence>
<keyword evidence="1" id="KW-0472">Membrane</keyword>
<proteinExistence type="predicted"/>
<comment type="caution">
    <text evidence="2">The sequence shown here is derived from an EMBL/GenBank/DDBJ whole genome shotgun (WGS) entry which is preliminary data.</text>
</comment>
<protein>
    <submittedName>
        <fullName evidence="2">Uncharacterized protein</fullName>
    </submittedName>
</protein>
<organism evidence="2 3">
    <name type="scientific">Oceanobacillus profundus</name>
    <dbReference type="NCBI Taxonomy" id="372463"/>
    <lineage>
        <taxon>Bacteria</taxon>
        <taxon>Bacillati</taxon>
        <taxon>Bacillota</taxon>
        <taxon>Bacilli</taxon>
        <taxon>Bacillales</taxon>
        <taxon>Bacillaceae</taxon>
        <taxon>Oceanobacillus</taxon>
    </lineage>
</organism>
<accession>A0A417YHR7</accession>
<dbReference type="AlphaFoldDB" id="A0A417YHR7"/>
<keyword evidence="1" id="KW-1133">Transmembrane helix</keyword>
<gene>
    <name evidence="2" type="ORF">D1B32_09215</name>
</gene>
<dbReference type="EMBL" id="QWEH01000005">
    <property type="protein sequence ID" value="RHW32500.1"/>
    <property type="molecule type" value="Genomic_DNA"/>
</dbReference>
<keyword evidence="3" id="KW-1185">Reference proteome</keyword>
<dbReference type="OrthoDB" id="9952393at2"/>
<feature type="transmembrane region" description="Helical" evidence="1">
    <location>
        <begin position="37"/>
        <end position="58"/>
    </location>
</feature>
<evidence type="ECO:0000313" key="2">
    <source>
        <dbReference type="EMBL" id="RHW32500.1"/>
    </source>
</evidence>